<evidence type="ECO:0000313" key="2">
    <source>
        <dbReference type="Proteomes" id="UP000828390"/>
    </source>
</evidence>
<dbReference type="AlphaFoldDB" id="A0A9D4DU75"/>
<accession>A0A9D4DU75</accession>
<dbReference type="EMBL" id="JAIWYP010000010">
    <property type="protein sequence ID" value="KAH3754385.1"/>
    <property type="molecule type" value="Genomic_DNA"/>
</dbReference>
<protein>
    <submittedName>
        <fullName evidence="1">Uncharacterized protein</fullName>
    </submittedName>
</protein>
<proteinExistence type="predicted"/>
<gene>
    <name evidence="1" type="ORF">DPMN_189053</name>
</gene>
<sequence>MSSSHGQPFPYPDPYLLPQDLQPHILNTSSFLALFSSTAMSTSSYPLSSLSSFV</sequence>
<evidence type="ECO:0000313" key="1">
    <source>
        <dbReference type="EMBL" id="KAH3754385.1"/>
    </source>
</evidence>
<reference evidence="1" key="1">
    <citation type="journal article" date="2019" name="bioRxiv">
        <title>The Genome of the Zebra Mussel, Dreissena polymorpha: A Resource for Invasive Species Research.</title>
        <authorList>
            <person name="McCartney M.A."/>
            <person name="Auch B."/>
            <person name="Kono T."/>
            <person name="Mallez S."/>
            <person name="Zhang Y."/>
            <person name="Obille A."/>
            <person name="Becker A."/>
            <person name="Abrahante J.E."/>
            <person name="Garbe J."/>
            <person name="Badalamenti J.P."/>
            <person name="Herman A."/>
            <person name="Mangelson H."/>
            <person name="Liachko I."/>
            <person name="Sullivan S."/>
            <person name="Sone E.D."/>
            <person name="Koren S."/>
            <person name="Silverstein K.A.T."/>
            <person name="Beckman K.B."/>
            <person name="Gohl D.M."/>
        </authorList>
    </citation>
    <scope>NUCLEOTIDE SEQUENCE</scope>
    <source>
        <strain evidence="1">Duluth1</strain>
        <tissue evidence="1">Whole animal</tissue>
    </source>
</reference>
<reference evidence="1" key="2">
    <citation type="submission" date="2020-11" db="EMBL/GenBank/DDBJ databases">
        <authorList>
            <person name="McCartney M.A."/>
            <person name="Auch B."/>
            <person name="Kono T."/>
            <person name="Mallez S."/>
            <person name="Becker A."/>
            <person name="Gohl D.M."/>
            <person name="Silverstein K.A.T."/>
            <person name="Koren S."/>
            <person name="Bechman K.B."/>
            <person name="Herman A."/>
            <person name="Abrahante J.E."/>
            <person name="Garbe J."/>
        </authorList>
    </citation>
    <scope>NUCLEOTIDE SEQUENCE</scope>
    <source>
        <strain evidence="1">Duluth1</strain>
        <tissue evidence="1">Whole animal</tissue>
    </source>
</reference>
<name>A0A9D4DU75_DREPO</name>
<keyword evidence="2" id="KW-1185">Reference proteome</keyword>
<organism evidence="1 2">
    <name type="scientific">Dreissena polymorpha</name>
    <name type="common">Zebra mussel</name>
    <name type="synonym">Mytilus polymorpha</name>
    <dbReference type="NCBI Taxonomy" id="45954"/>
    <lineage>
        <taxon>Eukaryota</taxon>
        <taxon>Metazoa</taxon>
        <taxon>Spiralia</taxon>
        <taxon>Lophotrochozoa</taxon>
        <taxon>Mollusca</taxon>
        <taxon>Bivalvia</taxon>
        <taxon>Autobranchia</taxon>
        <taxon>Heteroconchia</taxon>
        <taxon>Euheterodonta</taxon>
        <taxon>Imparidentia</taxon>
        <taxon>Neoheterodontei</taxon>
        <taxon>Myida</taxon>
        <taxon>Dreissenoidea</taxon>
        <taxon>Dreissenidae</taxon>
        <taxon>Dreissena</taxon>
    </lineage>
</organism>
<dbReference type="Proteomes" id="UP000828390">
    <property type="component" value="Unassembled WGS sequence"/>
</dbReference>
<comment type="caution">
    <text evidence="1">The sequence shown here is derived from an EMBL/GenBank/DDBJ whole genome shotgun (WGS) entry which is preliminary data.</text>
</comment>